<organism evidence="13 14">
    <name type="scientific">Pelagibacter ubique (strain HTCC1002)</name>
    <dbReference type="NCBI Taxonomy" id="314261"/>
    <lineage>
        <taxon>Bacteria</taxon>
        <taxon>Pseudomonadati</taxon>
        <taxon>Pseudomonadota</taxon>
        <taxon>Alphaproteobacteria</taxon>
        <taxon>Candidatus Pelagibacterales</taxon>
        <taxon>Candidatus Pelagibacteraceae</taxon>
        <taxon>Candidatus Pelagibacter</taxon>
    </lineage>
</organism>
<gene>
    <name evidence="13" type="ORF">PU1002_03601</name>
</gene>
<dbReference type="InterPro" id="IPR013954">
    <property type="entry name" value="PNK3P"/>
</dbReference>
<evidence type="ECO:0000256" key="5">
    <source>
        <dbReference type="ARBA" id="ARBA00022723"/>
    </source>
</evidence>
<dbReference type="InterPro" id="IPR036412">
    <property type="entry name" value="HAD-like_sf"/>
</dbReference>
<dbReference type="GO" id="GO:0005975">
    <property type="term" value="P:carbohydrate metabolic process"/>
    <property type="evidence" value="ECO:0007669"/>
    <property type="project" value="InterPro"/>
</dbReference>
<reference evidence="13 14" key="1">
    <citation type="submission" date="2006-04" db="EMBL/GenBank/DDBJ databases">
        <authorList>
            <person name="Giovannoni S.J."/>
            <person name="Cho J.-C."/>
            <person name="Ferriera S."/>
            <person name="Johnson J."/>
            <person name="Kravitz S."/>
            <person name="Halpern A."/>
            <person name="Remington K."/>
            <person name="Beeson K."/>
            <person name="Tran B."/>
            <person name="Rogers Y.-H."/>
            <person name="Friedman R."/>
            <person name="Venter J.C."/>
        </authorList>
    </citation>
    <scope>NUCLEOTIDE SEQUENCE [LARGE SCALE GENOMIC DNA]</scope>
    <source>
        <strain evidence="13 14">HTCC1002</strain>
    </source>
</reference>
<comment type="similarity">
    <text evidence="9">Belongs to the gmhB family.</text>
</comment>
<evidence type="ECO:0000313" key="14">
    <source>
        <dbReference type="Proteomes" id="UP000005306"/>
    </source>
</evidence>
<feature type="binding site" evidence="12">
    <location>
        <position position="12"/>
    </location>
    <ligand>
        <name>Mg(2+)</name>
        <dbReference type="ChEBI" id="CHEBI:18420"/>
    </ligand>
</feature>
<keyword evidence="7 9" id="KW-0119">Carbohydrate metabolism</keyword>
<keyword evidence="4 9" id="KW-0963">Cytoplasm</keyword>
<evidence type="ECO:0000256" key="4">
    <source>
        <dbReference type="ARBA" id="ARBA00022490"/>
    </source>
</evidence>
<evidence type="ECO:0000256" key="10">
    <source>
        <dbReference type="PIRSR" id="PIRSR004682-1"/>
    </source>
</evidence>
<dbReference type="EC" id="3.1.3.-" evidence="9"/>
<feature type="site" description="Contributes to substrate recognition" evidence="11">
    <location>
        <position position="107"/>
    </location>
</feature>
<dbReference type="PANTHER" id="PTHR42891:SF1">
    <property type="entry name" value="D-GLYCERO-BETA-D-MANNO-HEPTOSE-1,7-BISPHOSPHATE 7-PHOSPHATASE"/>
    <property type="match status" value="1"/>
</dbReference>
<dbReference type="InterPro" id="IPR004446">
    <property type="entry name" value="Heptose_bisP_phosphatase"/>
</dbReference>
<dbReference type="NCBIfam" id="TIGR01656">
    <property type="entry name" value="Histidinol-ppas"/>
    <property type="match status" value="1"/>
</dbReference>
<proteinExistence type="inferred from homology"/>
<keyword evidence="6 9" id="KW-0378">Hydrolase</keyword>
<feature type="site" description="Stabilizes the phosphoryl group" evidence="11">
    <location>
        <position position="108"/>
    </location>
</feature>
<dbReference type="AlphaFoldDB" id="Q1V1V7"/>
<evidence type="ECO:0000313" key="13">
    <source>
        <dbReference type="EMBL" id="EAS84771.1"/>
    </source>
</evidence>
<accession>Q1V1V7</accession>
<dbReference type="HOGENOM" id="CLU_085077_3_2_5"/>
<feature type="site" description="Stabilizes the phosphoryl group" evidence="11">
    <location>
        <position position="52"/>
    </location>
</feature>
<dbReference type="Proteomes" id="UP000005306">
    <property type="component" value="Unassembled WGS sequence"/>
</dbReference>
<comment type="subunit">
    <text evidence="3">Monomer.</text>
</comment>
<feature type="binding site" evidence="12">
    <location>
        <position position="10"/>
    </location>
    <ligand>
        <name>Mg(2+)</name>
        <dbReference type="ChEBI" id="CHEBI:18420"/>
    </ligand>
</feature>
<comment type="caution">
    <text evidence="13">The sequence shown here is derived from an EMBL/GenBank/DDBJ whole genome shotgun (WGS) entry which is preliminary data.</text>
</comment>
<evidence type="ECO:0000256" key="11">
    <source>
        <dbReference type="PIRSR" id="PIRSR004682-3"/>
    </source>
</evidence>
<dbReference type="Gene3D" id="3.40.50.1000">
    <property type="entry name" value="HAD superfamily/HAD-like"/>
    <property type="match status" value="1"/>
</dbReference>
<evidence type="ECO:0000256" key="9">
    <source>
        <dbReference type="PIRNR" id="PIRNR004682"/>
    </source>
</evidence>
<dbReference type="PIRSF" id="PIRSF004682">
    <property type="entry name" value="GmhB"/>
    <property type="match status" value="1"/>
</dbReference>
<evidence type="ECO:0000256" key="12">
    <source>
        <dbReference type="PIRSR" id="PIRSR004682-4"/>
    </source>
</evidence>
<keyword evidence="12" id="KW-0460">Magnesium</keyword>
<dbReference type="GO" id="GO:0046872">
    <property type="term" value="F:metal ion binding"/>
    <property type="evidence" value="ECO:0007669"/>
    <property type="project" value="UniProtKB-KW"/>
</dbReference>
<feature type="binding site" evidence="12">
    <location>
        <position position="133"/>
    </location>
    <ligand>
        <name>Mg(2+)</name>
        <dbReference type="ChEBI" id="CHEBI:18420"/>
    </ligand>
</feature>
<dbReference type="InterPro" id="IPR006549">
    <property type="entry name" value="HAD-SF_hydro_IIIA"/>
</dbReference>
<evidence type="ECO:0000256" key="7">
    <source>
        <dbReference type="ARBA" id="ARBA00023277"/>
    </source>
</evidence>
<feature type="active site" description="Proton donor" evidence="10">
    <location>
        <position position="12"/>
    </location>
</feature>
<dbReference type="GO" id="GO:0005737">
    <property type="term" value="C:cytoplasm"/>
    <property type="evidence" value="ECO:0007669"/>
    <property type="project" value="UniProtKB-SubCell"/>
</dbReference>
<dbReference type="PANTHER" id="PTHR42891">
    <property type="entry name" value="D-GLYCERO-BETA-D-MANNO-HEPTOSE-1,7-BISPHOSPHATE 7-PHOSPHATASE"/>
    <property type="match status" value="1"/>
</dbReference>
<dbReference type="InterPro" id="IPR006543">
    <property type="entry name" value="Histidinol-phos"/>
</dbReference>
<evidence type="ECO:0000256" key="2">
    <source>
        <dbReference type="ARBA" id="ARBA00004496"/>
    </source>
</evidence>
<evidence type="ECO:0000256" key="1">
    <source>
        <dbReference type="ARBA" id="ARBA00001946"/>
    </source>
</evidence>
<name>Q1V1V7_PELU1</name>
<evidence type="ECO:0000256" key="6">
    <source>
        <dbReference type="ARBA" id="ARBA00022801"/>
    </source>
</evidence>
<comment type="subcellular location">
    <subcellularLocation>
        <location evidence="2 9">Cytoplasm</location>
    </subcellularLocation>
</comment>
<protein>
    <recommendedName>
        <fullName evidence="8 9">D,D-heptose 1,7-bisphosphate phosphatase</fullName>
        <ecNumber evidence="9">3.1.3.-</ecNumber>
    </recommendedName>
</protein>
<dbReference type="SUPFAM" id="SSF56784">
    <property type="entry name" value="HAD-like"/>
    <property type="match status" value="1"/>
</dbReference>
<dbReference type="InterPro" id="IPR023214">
    <property type="entry name" value="HAD_sf"/>
</dbReference>
<keyword evidence="5 12" id="KW-0479">Metal-binding</keyword>
<evidence type="ECO:0000256" key="3">
    <source>
        <dbReference type="ARBA" id="ARBA00011245"/>
    </source>
</evidence>
<comment type="cofactor">
    <cofactor evidence="1 12">
        <name>Mg(2+)</name>
        <dbReference type="ChEBI" id="CHEBI:18420"/>
    </cofactor>
</comment>
<dbReference type="NCBIfam" id="TIGR01662">
    <property type="entry name" value="HAD-SF-IIIA"/>
    <property type="match status" value="1"/>
</dbReference>
<dbReference type="Pfam" id="PF08645">
    <property type="entry name" value="PNK3P"/>
    <property type="match status" value="1"/>
</dbReference>
<sequence>MIMKKCLFLDRDGTINKNLGYIYKYENFIWLKDAKKAIQYAYKKDYLIVIISNQSGVSRGYFKKKDCDLLNLKINESLKKFKCKIHKFYYAFYHPNFKKKKYKASYRKPNPGLFFLAKKKMNIDLSKSFMIGDLKSDQIAAKKAGVRFKLKRNNLLKEVKSII</sequence>
<dbReference type="GO" id="GO:0016791">
    <property type="term" value="F:phosphatase activity"/>
    <property type="evidence" value="ECO:0007669"/>
    <property type="project" value="InterPro"/>
</dbReference>
<dbReference type="EMBL" id="AAPV01000001">
    <property type="protein sequence ID" value="EAS84771.1"/>
    <property type="molecule type" value="Genomic_DNA"/>
</dbReference>
<feature type="active site" description="Nucleophile" evidence="10">
    <location>
        <position position="10"/>
    </location>
</feature>
<evidence type="ECO:0000256" key="8">
    <source>
        <dbReference type="ARBA" id="ARBA00031828"/>
    </source>
</evidence>